<dbReference type="PROSITE" id="PS51352">
    <property type="entry name" value="THIOREDOXIN_2"/>
    <property type="match status" value="1"/>
</dbReference>
<evidence type="ECO:0000313" key="4">
    <source>
        <dbReference type="Proteomes" id="UP000580839"/>
    </source>
</evidence>
<name>A0A849SJR7_UNCEI</name>
<comment type="caution">
    <text evidence="3">The sequence shown here is derived from an EMBL/GenBank/DDBJ whole genome shotgun (WGS) entry which is preliminary data.</text>
</comment>
<evidence type="ECO:0008006" key="5">
    <source>
        <dbReference type="Google" id="ProtNLM"/>
    </source>
</evidence>
<dbReference type="EMBL" id="JABFRW010000014">
    <property type="protein sequence ID" value="NOT32794.1"/>
    <property type="molecule type" value="Genomic_DNA"/>
</dbReference>
<dbReference type="InterPro" id="IPR006121">
    <property type="entry name" value="HMA_dom"/>
</dbReference>
<dbReference type="PROSITE" id="PS50846">
    <property type="entry name" value="HMA_2"/>
    <property type="match status" value="1"/>
</dbReference>
<sequence>MVLRSRGLASLPTRRWITVLTLGALLVAASAHADRIRVYSIQGLDCGDCGNVIRSTLKRVDGVKRTAFDIQKAELTVTLADQVTDEAVLIVIASSGAGFSGTVGAGQGAYLPFGMYPAGADVVVLTENGSVVGPLERLRVAGKYTVFDVYADWCGPCRVVDAELRTLTEQRRDLAIRKLDVVDFKSPLARELGARLKALPYLVVFSPDGKRTDLVGANIRQLASALRSR</sequence>
<dbReference type="InterPro" id="IPR036163">
    <property type="entry name" value="HMA_dom_sf"/>
</dbReference>
<dbReference type="SUPFAM" id="SSF55008">
    <property type="entry name" value="HMA, heavy metal-associated domain"/>
    <property type="match status" value="1"/>
</dbReference>
<protein>
    <recommendedName>
        <fullName evidence="5">Thioredoxin domain-containing protein</fullName>
    </recommendedName>
</protein>
<dbReference type="Proteomes" id="UP000580839">
    <property type="component" value="Unassembled WGS sequence"/>
</dbReference>
<feature type="domain" description="HMA" evidence="1">
    <location>
        <begin position="35"/>
        <end position="102"/>
    </location>
</feature>
<dbReference type="InterPro" id="IPR036249">
    <property type="entry name" value="Thioredoxin-like_sf"/>
</dbReference>
<feature type="domain" description="Thioredoxin" evidence="2">
    <location>
        <begin position="116"/>
        <end position="229"/>
    </location>
</feature>
<dbReference type="Pfam" id="PF00085">
    <property type="entry name" value="Thioredoxin"/>
    <property type="match status" value="1"/>
</dbReference>
<organism evidence="3 4">
    <name type="scientific">Eiseniibacteriota bacterium</name>
    <dbReference type="NCBI Taxonomy" id="2212470"/>
    <lineage>
        <taxon>Bacteria</taxon>
        <taxon>Candidatus Eiseniibacteriota</taxon>
    </lineage>
</organism>
<dbReference type="Gene3D" id="3.40.30.10">
    <property type="entry name" value="Glutaredoxin"/>
    <property type="match status" value="1"/>
</dbReference>
<accession>A0A849SJR7</accession>
<dbReference type="Pfam" id="PF00403">
    <property type="entry name" value="HMA"/>
    <property type="match status" value="1"/>
</dbReference>
<dbReference type="Gene3D" id="3.30.70.100">
    <property type="match status" value="1"/>
</dbReference>
<evidence type="ECO:0000313" key="3">
    <source>
        <dbReference type="EMBL" id="NOT32794.1"/>
    </source>
</evidence>
<dbReference type="SUPFAM" id="SSF52833">
    <property type="entry name" value="Thioredoxin-like"/>
    <property type="match status" value="1"/>
</dbReference>
<dbReference type="CDD" id="cd00371">
    <property type="entry name" value="HMA"/>
    <property type="match status" value="1"/>
</dbReference>
<dbReference type="CDD" id="cd02947">
    <property type="entry name" value="TRX_family"/>
    <property type="match status" value="1"/>
</dbReference>
<dbReference type="InterPro" id="IPR013766">
    <property type="entry name" value="Thioredoxin_domain"/>
</dbReference>
<evidence type="ECO:0000259" key="1">
    <source>
        <dbReference type="PROSITE" id="PS50846"/>
    </source>
</evidence>
<evidence type="ECO:0000259" key="2">
    <source>
        <dbReference type="PROSITE" id="PS51352"/>
    </source>
</evidence>
<gene>
    <name evidence="3" type="ORF">HOP12_01355</name>
</gene>
<dbReference type="AlphaFoldDB" id="A0A849SJR7"/>
<reference evidence="3 4" key="1">
    <citation type="submission" date="2020-04" db="EMBL/GenBank/DDBJ databases">
        <title>Metagenomic profiling of ammonia- and methane-oxidizing microorganisms in a Dutch drinking water treatment plant.</title>
        <authorList>
            <person name="Poghosyan L."/>
            <person name="Leucker S."/>
        </authorList>
    </citation>
    <scope>NUCLEOTIDE SEQUENCE [LARGE SCALE GENOMIC DNA]</scope>
    <source>
        <strain evidence="3">S-RSF-IL-03</strain>
    </source>
</reference>
<dbReference type="GO" id="GO:0046872">
    <property type="term" value="F:metal ion binding"/>
    <property type="evidence" value="ECO:0007669"/>
    <property type="project" value="InterPro"/>
</dbReference>
<proteinExistence type="predicted"/>